<keyword evidence="3" id="KW-1185">Reference proteome</keyword>
<feature type="compositionally biased region" description="Basic and acidic residues" evidence="1">
    <location>
        <begin position="104"/>
        <end position="120"/>
    </location>
</feature>
<name>A0A7R8D7G2_LEPSM</name>
<evidence type="ECO:0000313" key="2">
    <source>
        <dbReference type="EMBL" id="CAF2999870.1"/>
    </source>
</evidence>
<feature type="compositionally biased region" description="Polar residues" evidence="1">
    <location>
        <begin position="92"/>
        <end position="103"/>
    </location>
</feature>
<protein>
    <submittedName>
        <fullName evidence="2">(salmon louse) hypothetical protein</fullName>
    </submittedName>
</protein>
<evidence type="ECO:0000256" key="1">
    <source>
        <dbReference type="SAM" id="MobiDB-lite"/>
    </source>
</evidence>
<gene>
    <name evidence="2" type="ORF">LSAA_12952</name>
</gene>
<feature type="region of interest" description="Disordered" evidence="1">
    <location>
        <begin position="92"/>
        <end position="137"/>
    </location>
</feature>
<dbReference type="OrthoDB" id="6020543at2759"/>
<sequence length="437" mass="47670">MNNEHPTSEPTNITPNIVNFLTSESPLSYSTLDNNERVMVILPVSWTSSDPTINVVNLKEDSTTQFQNNFDKLLEQNPEISTLISTNVEYRTESSYSVKTSRTNSEKTNESEDVSSKDPIKASSSPDLLNEEDFLPKPVTENPIFESTSTMMAYETVTSIKVDRSEEEIISFSHDSVEPRVLQNSLTTPSIQVTDITDRSADTTITKNIDQVNIESITTQSTPISEVETTEAPNKSFEETTIKISLEQDSNYSNAVEASTLGIAPIFETTTSTTEDKISTSIGTTVPTPISSTISTTTIIVTETTTTTVSSTTTTTTVSSTTPTTTSTTTTTATSTATPTTTTSTTTTSIPDVVTDTTSTVTPIVVEVITETSTTRRPRFISRRDRIRKKLQAQIKGEDPQLSLISLINANSKRTFPSKSPLKKSLFDKSSSLTFSS</sequence>
<reference evidence="2" key="1">
    <citation type="submission" date="2021-02" db="EMBL/GenBank/DDBJ databases">
        <authorList>
            <person name="Bekaert M."/>
        </authorList>
    </citation>
    <scope>NUCLEOTIDE SEQUENCE</scope>
    <source>
        <strain evidence="2">IoA-00</strain>
    </source>
</reference>
<proteinExistence type="predicted"/>
<feature type="region of interest" description="Disordered" evidence="1">
    <location>
        <begin position="313"/>
        <end position="347"/>
    </location>
</feature>
<dbReference type="AlphaFoldDB" id="A0A7R8D7G2"/>
<accession>A0A7R8D7G2</accession>
<organism evidence="2 3">
    <name type="scientific">Lepeophtheirus salmonis</name>
    <name type="common">Salmon louse</name>
    <name type="synonym">Caligus salmonis</name>
    <dbReference type="NCBI Taxonomy" id="72036"/>
    <lineage>
        <taxon>Eukaryota</taxon>
        <taxon>Metazoa</taxon>
        <taxon>Ecdysozoa</taxon>
        <taxon>Arthropoda</taxon>
        <taxon>Crustacea</taxon>
        <taxon>Multicrustacea</taxon>
        <taxon>Hexanauplia</taxon>
        <taxon>Copepoda</taxon>
        <taxon>Siphonostomatoida</taxon>
        <taxon>Caligidae</taxon>
        <taxon>Lepeophtheirus</taxon>
    </lineage>
</organism>
<dbReference type="Proteomes" id="UP000675881">
    <property type="component" value="Chromosome 7"/>
</dbReference>
<evidence type="ECO:0000313" key="3">
    <source>
        <dbReference type="Proteomes" id="UP000675881"/>
    </source>
</evidence>
<dbReference type="EMBL" id="HG994586">
    <property type="protein sequence ID" value="CAF2999870.1"/>
    <property type="molecule type" value="Genomic_DNA"/>
</dbReference>